<keyword evidence="4" id="KW-0309">Germination</keyword>
<dbReference type="Pfam" id="PF03845">
    <property type="entry name" value="Spore_permease"/>
    <property type="match status" value="1"/>
</dbReference>
<feature type="transmembrane region" description="Helical" evidence="8">
    <location>
        <begin position="218"/>
        <end position="238"/>
    </location>
</feature>
<dbReference type="EMBL" id="ACMP01000072">
    <property type="protein sequence ID" value="EEL70613.1"/>
    <property type="molecule type" value="Genomic_DNA"/>
</dbReference>
<name>C2XUY5_BACMY</name>
<evidence type="ECO:0000256" key="8">
    <source>
        <dbReference type="SAM" id="Phobius"/>
    </source>
</evidence>
<keyword evidence="7 8" id="KW-0472">Membrane</keyword>
<organism evidence="9">
    <name type="scientific">Bacillus mycoides</name>
    <dbReference type="NCBI Taxonomy" id="1405"/>
    <lineage>
        <taxon>Bacteria</taxon>
        <taxon>Bacillati</taxon>
        <taxon>Bacillota</taxon>
        <taxon>Bacilli</taxon>
        <taxon>Bacillales</taxon>
        <taxon>Bacillaceae</taxon>
        <taxon>Bacillus</taxon>
        <taxon>Bacillus cereus group</taxon>
    </lineage>
</organism>
<evidence type="ECO:0000256" key="6">
    <source>
        <dbReference type="ARBA" id="ARBA00022989"/>
    </source>
</evidence>
<feature type="transmembrane region" description="Helical" evidence="8">
    <location>
        <begin position="304"/>
        <end position="322"/>
    </location>
</feature>
<proteinExistence type="inferred from homology"/>
<dbReference type="PANTHER" id="PTHR34975:SF2">
    <property type="entry name" value="SPORE GERMINATION PROTEIN A2"/>
    <property type="match status" value="1"/>
</dbReference>
<keyword evidence="5 8" id="KW-0812">Transmembrane</keyword>
<feature type="transmembrane region" description="Helical" evidence="8">
    <location>
        <begin position="120"/>
        <end position="136"/>
    </location>
</feature>
<comment type="subcellular location">
    <subcellularLocation>
        <location evidence="1">Membrane</location>
        <topology evidence="1">Multi-pass membrane protein</topology>
    </subcellularLocation>
</comment>
<reference evidence="9" key="1">
    <citation type="journal article" date="2012" name="Genome Res.">
        <title>Genomic characterization of the Bacillus cereus sensu lato species: Backdrop to the evolution of Bacillus anthracis.</title>
        <authorList>
            <person name="Zwick M.E."/>
            <person name="Joseph S.J."/>
            <person name="Didelot X."/>
            <person name="Chen P.E."/>
            <person name="Bishop-Lilly K.A."/>
            <person name="Stewart A.C."/>
            <person name="Willner K."/>
            <person name="Nolan N."/>
            <person name="Lentz S."/>
            <person name="Thomason M.K."/>
            <person name="Sozhamannan S."/>
            <person name="Mateczun A.J."/>
            <person name="Du L."/>
            <person name="Read T.D."/>
        </authorList>
    </citation>
    <scope>NUCLEOTIDE SEQUENCE [LARGE SCALE GENOMIC DNA]</scope>
    <source>
        <strain evidence="9">AH603</strain>
    </source>
</reference>
<dbReference type="NCBIfam" id="TIGR00912">
    <property type="entry name" value="2A0309"/>
    <property type="match status" value="1"/>
</dbReference>
<feature type="transmembrane region" description="Helical" evidence="8">
    <location>
        <begin position="143"/>
        <end position="165"/>
    </location>
</feature>
<keyword evidence="3" id="KW-0813">Transport</keyword>
<feature type="transmembrane region" description="Helical" evidence="8">
    <location>
        <begin position="334"/>
        <end position="357"/>
    </location>
</feature>
<dbReference type="Proteomes" id="UP000001753">
    <property type="component" value="Chromosome"/>
</dbReference>
<gene>
    <name evidence="9" type="ORF">bcere0026_25060</name>
</gene>
<sequence length="363" mass="41238">MVVCMTKQTITLFQVSMILIGSIGIINHVIMIPMLLDTSGRDSWISIILVSIIYLIWISLIFIIYRNIKNEHLFSWLKNNFGKLSVYPIIFIVVIYLITIGVVALKETLTFFSFYLPETPHFVLGILFSMICLYNATRGIQSIALTTGVLLPIVFLLGFFVMFANVPHKDYSLLQPMMENGMKPVFKGMVYPAAGFLELIFILFLQHHICSKVKLYQLIALGMVIIGITIGPVMAAIIEFGPFVAANQRYPAFEEWRLVSIGRYIENLDFLSVYQWLVGIFIRLSLVVFLIPDLLSITNRKTRNGIMFAILSCILLISILPISDSSFYWFVSQIILPVSALGLFLFSILLIVFVWVAKFKKSS</sequence>
<feature type="transmembrane region" description="Helical" evidence="8">
    <location>
        <begin position="86"/>
        <end position="105"/>
    </location>
</feature>
<evidence type="ECO:0000256" key="4">
    <source>
        <dbReference type="ARBA" id="ARBA00022544"/>
    </source>
</evidence>
<feature type="transmembrane region" description="Helical" evidence="8">
    <location>
        <begin position="12"/>
        <end position="32"/>
    </location>
</feature>
<feature type="transmembrane region" description="Helical" evidence="8">
    <location>
        <begin position="44"/>
        <end position="65"/>
    </location>
</feature>
<dbReference type="PANTHER" id="PTHR34975">
    <property type="entry name" value="SPORE GERMINATION PROTEIN A2"/>
    <property type="match status" value="1"/>
</dbReference>
<evidence type="ECO:0000256" key="7">
    <source>
        <dbReference type="ARBA" id="ARBA00023136"/>
    </source>
</evidence>
<evidence type="ECO:0000313" key="9">
    <source>
        <dbReference type="EMBL" id="EEL70613.1"/>
    </source>
</evidence>
<evidence type="ECO:0000256" key="3">
    <source>
        <dbReference type="ARBA" id="ARBA00022448"/>
    </source>
</evidence>
<dbReference type="InterPro" id="IPR004761">
    <property type="entry name" value="Spore_GerAB"/>
</dbReference>
<evidence type="ECO:0000256" key="5">
    <source>
        <dbReference type="ARBA" id="ARBA00022692"/>
    </source>
</evidence>
<accession>C2XUY5</accession>
<protein>
    <submittedName>
        <fullName evidence="9">Spore germination protein XB</fullName>
    </submittedName>
</protein>
<dbReference type="GO" id="GO:0009847">
    <property type="term" value="P:spore germination"/>
    <property type="evidence" value="ECO:0007669"/>
    <property type="project" value="InterPro"/>
</dbReference>
<feature type="transmembrane region" description="Helical" evidence="8">
    <location>
        <begin position="273"/>
        <end position="292"/>
    </location>
</feature>
<dbReference type="AlphaFoldDB" id="C2XUY5"/>
<comment type="caution">
    <text evidence="9">The sequence shown here is derived from an EMBL/GenBank/DDBJ whole genome shotgun (WGS) entry which is preliminary data.</text>
</comment>
<feature type="transmembrane region" description="Helical" evidence="8">
    <location>
        <begin position="185"/>
        <end position="206"/>
    </location>
</feature>
<evidence type="ECO:0000256" key="2">
    <source>
        <dbReference type="ARBA" id="ARBA00007998"/>
    </source>
</evidence>
<keyword evidence="6 8" id="KW-1133">Transmembrane helix</keyword>
<dbReference type="HOGENOM" id="CLU_047547_1_2_9"/>
<comment type="similarity">
    <text evidence="2">Belongs to the amino acid-polyamine-organocation (APC) superfamily. Spore germination protein (SGP) (TC 2.A.3.9) family.</text>
</comment>
<evidence type="ECO:0000256" key="1">
    <source>
        <dbReference type="ARBA" id="ARBA00004141"/>
    </source>
</evidence>
<dbReference type="GO" id="GO:0016020">
    <property type="term" value="C:membrane"/>
    <property type="evidence" value="ECO:0007669"/>
    <property type="project" value="UniProtKB-SubCell"/>
</dbReference>